<gene>
    <name evidence="4" type="ORF">ALEPTO_LOCUS2656</name>
</gene>
<feature type="domain" description="Yeast cell wall synthesis Kre9/Knh1-like N-terminal" evidence="3">
    <location>
        <begin position="27"/>
        <end position="117"/>
    </location>
</feature>
<sequence>MVKFTAYLVFLFAFLFVVASADYEITNPTAPTVWHKGSFATIRWLNLGKPDVKKTVIALRKGDPANLDHVMIINPSINANKRLFRFRVPKSLPAGNDYVLQIGEIGKQVSYSHPFTISD</sequence>
<accession>A0A9N8ZA35</accession>
<evidence type="ECO:0000256" key="2">
    <source>
        <dbReference type="SAM" id="SignalP"/>
    </source>
</evidence>
<keyword evidence="1 2" id="KW-0732">Signal</keyword>
<proteinExistence type="predicted"/>
<protein>
    <submittedName>
        <fullName evidence="4">11162_t:CDS:1</fullName>
    </submittedName>
</protein>
<dbReference type="AlphaFoldDB" id="A0A9N8ZA35"/>
<dbReference type="EMBL" id="CAJVPS010000411">
    <property type="protein sequence ID" value="CAG8484370.1"/>
    <property type="molecule type" value="Genomic_DNA"/>
</dbReference>
<keyword evidence="5" id="KW-1185">Reference proteome</keyword>
<organism evidence="4 5">
    <name type="scientific">Ambispora leptoticha</name>
    <dbReference type="NCBI Taxonomy" id="144679"/>
    <lineage>
        <taxon>Eukaryota</taxon>
        <taxon>Fungi</taxon>
        <taxon>Fungi incertae sedis</taxon>
        <taxon>Mucoromycota</taxon>
        <taxon>Glomeromycotina</taxon>
        <taxon>Glomeromycetes</taxon>
        <taxon>Archaeosporales</taxon>
        <taxon>Ambisporaceae</taxon>
        <taxon>Ambispora</taxon>
    </lineage>
</organism>
<feature type="signal peptide" evidence="2">
    <location>
        <begin position="1"/>
        <end position="21"/>
    </location>
</feature>
<dbReference type="InterPro" id="IPR052982">
    <property type="entry name" value="SRP1/TIP1-like"/>
</dbReference>
<dbReference type="Pfam" id="PF10342">
    <property type="entry name" value="Kre9_KNH"/>
    <property type="match status" value="1"/>
</dbReference>
<evidence type="ECO:0000256" key="1">
    <source>
        <dbReference type="ARBA" id="ARBA00022729"/>
    </source>
</evidence>
<dbReference type="PANTHER" id="PTHR40633:SF1">
    <property type="entry name" value="GPI ANCHORED SERINE-THREONINE RICH PROTEIN (AFU_ORTHOLOGUE AFUA_1G03630)"/>
    <property type="match status" value="1"/>
</dbReference>
<evidence type="ECO:0000313" key="4">
    <source>
        <dbReference type="EMBL" id="CAG8484370.1"/>
    </source>
</evidence>
<dbReference type="PANTHER" id="PTHR40633">
    <property type="entry name" value="MATRIX PROTEIN, PUTATIVE (AFU_ORTHOLOGUE AFUA_8G05410)-RELATED"/>
    <property type="match status" value="1"/>
</dbReference>
<dbReference type="Proteomes" id="UP000789508">
    <property type="component" value="Unassembled WGS sequence"/>
</dbReference>
<feature type="chain" id="PRO_5040372213" evidence="2">
    <location>
        <begin position="22"/>
        <end position="119"/>
    </location>
</feature>
<dbReference type="OrthoDB" id="2413528at2759"/>
<reference evidence="4" key="1">
    <citation type="submission" date="2021-06" db="EMBL/GenBank/DDBJ databases">
        <authorList>
            <person name="Kallberg Y."/>
            <person name="Tangrot J."/>
            <person name="Rosling A."/>
        </authorList>
    </citation>
    <scope>NUCLEOTIDE SEQUENCE</scope>
    <source>
        <strain evidence="4">FL130A</strain>
    </source>
</reference>
<evidence type="ECO:0000313" key="5">
    <source>
        <dbReference type="Proteomes" id="UP000789508"/>
    </source>
</evidence>
<name>A0A9N8ZA35_9GLOM</name>
<comment type="caution">
    <text evidence="4">The sequence shown here is derived from an EMBL/GenBank/DDBJ whole genome shotgun (WGS) entry which is preliminary data.</text>
</comment>
<evidence type="ECO:0000259" key="3">
    <source>
        <dbReference type="Pfam" id="PF10342"/>
    </source>
</evidence>
<dbReference type="InterPro" id="IPR018466">
    <property type="entry name" value="Kre9/Knh1-like_N"/>
</dbReference>